<evidence type="ECO:0000256" key="2">
    <source>
        <dbReference type="ARBA" id="ARBA00023015"/>
    </source>
</evidence>
<dbReference type="Pfam" id="PF03466">
    <property type="entry name" value="LysR_substrate"/>
    <property type="match status" value="1"/>
</dbReference>
<comment type="similarity">
    <text evidence="1">Belongs to the LysR transcriptional regulatory family.</text>
</comment>
<name>A0A921E262_9HYPH</name>
<dbReference type="Proteomes" id="UP000742631">
    <property type="component" value="Unassembled WGS sequence"/>
</dbReference>
<evidence type="ECO:0000256" key="4">
    <source>
        <dbReference type="ARBA" id="ARBA00023163"/>
    </source>
</evidence>
<evidence type="ECO:0000259" key="5">
    <source>
        <dbReference type="PROSITE" id="PS50931"/>
    </source>
</evidence>
<dbReference type="GO" id="GO:0003700">
    <property type="term" value="F:DNA-binding transcription factor activity"/>
    <property type="evidence" value="ECO:0007669"/>
    <property type="project" value="InterPro"/>
</dbReference>
<dbReference type="Gene3D" id="1.10.10.10">
    <property type="entry name" value="Winged helix-like DNA-binding domain superfamily/Winged helix DNA-binding domain"/>
    <property type="match status" value="1"/>
</dbReference>
<evidence type="ECO:0000256" key="3">
    <source>
        <dbReference type="ARBA" id="ARBA00023125"/>
    </source>
</evidence>
<dbReference type="SUPFAM" id="SSF53850">
    <property type="entry name" value="Periplasmic binding protein-like II"/>
    <property type="match status" value="1"/>
</dbReference>
<keyword evidence="3" id="KW-0238">DNA-binding</keyword>
<sequence length="300" mass="32380">MRFDLTDLRLFLHVAEAESITRGAERAGLALASASERIRGMELAGGVPLLERHPRGVRPTPAGLAVVHHARLMLGQLEQMRGELGQYARGLRGHVRLLSITAAAAASLPEALSGFLAAYPTIDIDLEERTSREAVDALAGGLADLGIVADTTDLGALETLPLYLDRIVLVVPQEHALTERSAVAFREVLDEPLVGLSHSRSLQAYLATHAARAGRPFKLRVRLNGLDSVCRMVERGVGVAIVPEAVARRAAETLAIRAIPIDEPWALRRLRLCTRSFAALTPHARHLAQHLAEHLGAEPS</sequence>
<keyword evidence="2" id="KW-0805">Transcription regulation</keyword>
<gene>
    <name evidence="6" type="ORF">K8W01_07800</name>
</gene>
<comment type="caution">
    <text evidence="6">The sequence shown here is derived from an EMBL/GenBank/DDBJ whole genome shotgun (WGS) entry which is preliminary data.</text>
</comment>
<protein>
    <submittedName>
        <fullName evidence="6">LysR family transcriptional regulator</fullName>
    </submittedName>
</protein>
<dbReference type="CDD" id="cd08421">
    <property type="entry name" value="PBP2_LTTR_like_1"/>
    <property type="match status" value="1"/>
</dbReference>
<dbReference type="Pfam" id="PF00126">
    <property type="entry name" value="HTH_1"/>
    <property type="match status" value="1"/>
</dbReference>
<reference evidence="6" key="2">
    <citation type="submission" date="2021-09" db="EMBL/GenBank/DDBJ databases">
        <authorList>
            <person name="Gilroy R."/>
        </authorList>
    </citation>
    <scope>NUCLEOTIDE SEQUENCE</scope>
    <source>
        <strain evidence="6">316</strain>
    </source>
</reference>
<organism evidence="6 7">
    <name type="scientific">Methylorubrum populi</name>
    <dbReference type="NCBI Taxonomy" id="223967"/>
    <lineage>
        <taxon>Bacteria</taxon>
        <taxon>Pseudomonadati</taxon>
        <taxon>Pseudomonadota</taxon>
        <taxon>Alphaproteobacteria</taxon>
        <taxon>Hyphomicrobiales</taxon>
        <taxon>Methylobacteriaceae</taxon>
        <taxon>Methylorubrum</taxon>
    </lineage>
</organism>
<dbReference type="AlphaFoldDB" id="A0A921E262"/>
<dbReference type="SUPFAM" id="SSF46785">
    <property type="entry name" value="Winged helix' DNA-binding domain"/>
    <property type="match status" value="1"/>
</dbReference>
<accession>A0A921E262</accession>
<dbReference type="InterPro" id="IPR036388">
    <property type="entry name" value="WH-like_DNA-bd_sf"/>
</dbReference>
<dbReference type="PROSITE" id="PS50931">
    <property type="entry name" value="HTH_LYSR"/>
    <property type="match status" value="1"/>
</dbReference>
<dbReference type="GO" id="GO:0003677">
    <property type="term" value="F:DNA binding"/>
    <property type="evidence" value="ECO:0007669"/>
    <property type="project" value="UniProtKB-KW"/>
</dbReference>
<dbReference type="PANTHER" id="PTHR30419:SF2">
    <property type="entry name" value="LYSR FAMILY TRANSCRIPTIONAL REGULATOR"/>
    <property type="match status" value="1"/>
</dbReference>
<proteinExistence type="inferred from homology"/>
<dbReference type="Gene3D" id="3.40.190.290">
    <property type="match status" value="1"/>
</dbReference>
<dbReference type="InterPro" id="IPR005119">
    <property type="entry name" value="LysR_subst-bd"/>
</dbReference>
<dbReference type="InterPro" id="IPR036390">
    <property type="entry name" value="WH_DNA-bd_sf"/>
</dbReference>
<dbReference type="PANTHER" id="PTHR30419">
    <property type="entry name" value="HTH-TYPE TRANSCRIPTIONAL REGULATOR YBHD"/>
    <property type="match status" value="1"/>
</dbReference>
<dbReference type="InterPro" id="IPR000847">
    <property type="entry name" value="LysR_HTH_N"/>
</dbReference>
<evidence type="ECO:0000313" key="6">
    <source>
        <dbReference type="EMBL" id="HJE23548.1"/>
    </source>
</evidence>
<reference evidence="6" key="1">
    <citation type="journal article" date="2021" name="PeerJ">
        <title>Extensive microbial diversity within the chicken gut microbiome revealed by metagenomics and culture.</title>
        <authorList>
            <person name="Gilroy R."/>
            <person name="Ravi A."/>
            <person name="Getino M."/>
            <person name="Pursley I."/>
            <person name="Horton D.L."/>
            <person name="Alikhan N.F."/>
            <person name="Baker D."/>
            <person name="Gharbi K."/>
            <person name="Hall N."/>
            <person name="Watson M."/>
            <person name="Adriaenssens E.M."/>
            <person name="Foster-Nyarko E."/>
            <person name="Jarju S."/>
            <person name="Secka A."/>
            <person name="Antonio M."/>
            <person name="Oren A."/>
            <person name="Chaudhuri R.R."/>
            <person name="La Ragione R."/>
            <person name="Hildebrand F."/>
            <person name="Pallen M.J."/>
        </authorList>
    </citation>
    <scope>NUCLEOTIDE SEQUENCE</scope>
    <source>
        <strain evidence="6">316</strain>
    </source>
</reference>
<dbReference type="InterPro" id="IPR050950">
    <property type="entry name" value="HTH-type_LysR_regulators"/>
</dbReference>
<dbReference type="EMBL" id="DYYG01000025">
    <property type="protein sequence ID" value="HJE23548.1"/>
    <property type="molecule type" value="Genomic_DNA"/>
</dbReference>
<evidence type="ECO:0000313" key="7">
    <source>
        <dbReference type="Proteomes" id="UP000742631"/>
    </source>
</evidence>
<feature type="domain" description="HTH lysR-type" evidence="5">
    <location>
        <begin position="3"/>
        <end position="60"/>
    </location>
</feature>
<keyword evidence="4" id="KW-0804">Transcription</keyword>
<evidence type="ECO:0000256" key="1">
    <source>
        <dbReference type="ARBA" id="ARBA00009437"/>
    </source>
</evidence>
<dbReference type="GO" id="GO:0005829">
    <property type="term" value="C:cytosol"/>
    <property type="evidence" value="ECO:0007669"/>
    <property type="project" value="TreeGrafter"/>
</dbReference>